<comment type="similarity">
    <text evidence="1">Belongs to the ABC transporter superfamily.</text>
</comment>
<dbReference type="InterPro" id="IPR017871">
    <property type="entry name" value="ABC_transporter-like_CS"/>
</dbReference>
<dbReference type="CDD" id="cd03257">
    <property type="entry name" value="ABC_NikE_OppD_transporters"/>
    <property type="match status" value="2"/>
</dbReference>
<keyword evidence="7" id="KW-1185">Reference proteome</keyword>
<feature type="domain" description="ABC transporter" evidence="5">
    <location>
        <begin position="5"/>
        <end position="252"/>
    </location>
</feature>
<evidence type="ECO:0000256" key="2">
    <source>
        <dbReference type="ARBA" id="ARBA00022448"/>
    </source>
</evidence>
<dbReference type="InterPro" id="IPR027417">
    <property type="entry name" value="P-loop_NTPase"/>
</dbReference>
<sequence>MTALLTVTSLSVDYGPDIPALRGVSLTIGRGETVAIVGESGSGKTTLARAVLGLLPPAARTSEGEATLGDTDLLALDEAGWRSLRGTRIGYVPQDPGTSLNPTRRVGDQVTESLRAHGAVRDPDAKRRADEALEAAGIPDAPRVARAWPHELSGGMRQRALIAGAFVAGPELIVADEPTSALDATVQRRVLDHLGALARDRGTSLLLITHDLAIALQRADRVIVMKAGEVVDAFAPSERSRAGRAPYVAELLDAVPSPRHALTRPLPDRSDVLLSVRGLSKRFGRTVAVDDASFDVVRGTTFALVGESGSGKTTLARTVLGLASPTAGEVRFDGVETTAQRGEGLRELRRRIQLVPQNPYSSFDPRIPIRRAIAEPLEVFRVGTRRERSERVDELLEQVALPRSFGGRRPGELSGGQLQRAAIARAIALRPELLVCDEPVSALDVSVQAQILDLLRTLQGDTGLAYLFITHDLGVVAEIADDVAVMGGGRIVEQGPIRRVFGQPNDPLTRDLLAAAPDLSPEKRS</sequence>
<gene>
    <name evidence="6" type="ORF">N8K70_13265</name>
</gene>
<evidence type="ECO:0000256" key="1">
    <source>
        <dbReference type="ARBA" id="ARBA00005417"/>
    </source>
</evidence>
<dbReference type="SUPFAM" id="SSF52540">
    <property type="entry name" value="P-loop containing nucleoside triphosphate hydrolases"/>
    <property type="match status" value="2"/>
</dbReference>
<protein>
    <submittedName>
        <fullName evidence="6">ABC transporter ATP-binding protein</fullName>
    </submittedName>
</protein>
<dbReference type="GO" id="GO:0005524">
    <property type="term" value="F:ATP binding"/>
    <property type="evidence" value="ECO:0007669"/>
    <property type="project" value="UniProtKB-KW"/>
</dbReference>
<proteinExistence type="inferred from homology"/>
<dbReference type="RefSeq" id="WP_317138820.1">
    <property type="nucleotide sequence ID" value="NZ_CP118157.1"/>
</dbReference>
<dbReference type="AlphaFoldDB" id="A0AA97FGA1"/>
<dbReference type="Proteomes" id="UP001305498">
    <property type="component" value="Chromosome"/>
</dbReference>
<dbReference type="PANTHER" id="PTHR43776">
    <property type="entry name" value="TRANSPORT ATP-BINDING PROTEIN"/>
    <property type="match status" value="1"/>
</dbReference>
<dbReference type="PANTHER" id="PTHR43776:SF7">
    <property type="entry name" value="D,D-DIPEPTIDE TRANSPORT ATP-BINDING PROTEIN DDPF-RELATED"/>
    <property type="match status" value="1"/>
</dbReference>
<keyword evidence="4 6" id="KW-0067">ATP-binding</keyword>
<evidence type="ECO:0000313" key="6">
    <source>
        <dbReference type="EMBL" id="WOF22348.1"/>
    </source>
</evidence>
<dbReference type="NCBIfam" id="NF008453">
    <property type="entry name" value="PRK11308.1"/>
    <property type="match status" value="2"/>
</dbReference>
<dbReference type="InterPro" id="IPR003593">
    <property type="entry name" value="AAA+_ATPase"/>
</dbReference>
<dbReference type="InterPro" id="IPR050319">
    <property type="entry name" value="ABC_transp_ATP-bind"/>
</dbReference>
<keyword evidence="3" id="KW-0547">Nucleotide-binding</keyword>
<keyword evidence="2" id="KW-0813">Transport</keyword>
<dbReference type="PROSITE" id="PS00211">
    <property type="entry name" value="ABC_TRANSPORTER_1"/>
    <property type="match status" value="2"/>
</dbReference>
<dbReference type="SMART" id="SM00382">
    <property type="entry name" value="AAA"/>
    <property type="match status" value="2"/>
</dbReference>
<dbReference type="KEGG" id="mbet:N8K70_13265"/>
<organism evidence="6 7">
    <name type="scientific">Microbacterium betulae</name>
    <dbReference type="NCBI Taxonomy" id="2981139"/>
    <lineage>
        <taxon>Bacteria</taxon>
        <taxon>Bacillati</taxon>
        <taxon>Actinomycetota</taxon>
        <taxon>Actinomycetes</taxon>
        <taxon>Micrococcales</taxon>
        <taxon>Microbacteriaceae</taxon>
        <taxon>Microbacterium</taxon>
    </lineage>
</organism>
<dbReference type="NCBIfam" id="NF007739">
    <property type="entry name" value="PRK10419.1"/>
    <property type="match status" value="2"/>
</dbReference>
<evidence type="ECO:0000259" key="5">
    <source>
        <dbReference type="PROSITE" id="PS50893"/>
    </source>
</evidence>
<name>A0AA97FGA1_9MICO</name>
<accession>A0AA97FGA1</accession>
<evidence type="ECO:0000256" key="4">
    <source>
        <dbReference type="ARBA" id="ARBA00022840"/>
    </source>
</evidence>
<dbReference type="GO" id="GO:0055085">
    <property type="term" value="P:transmembrane transport"/>
    <property type="evidence" value="ECO:0007669"/>
    <property type="project" value="UniProtKB-ARBA"/>
</dbReference>
<dbReference type="InterPro" id="IPR003439">
    <property type="entry name" value="ABC_transporter-like_ATP-bd"/>
</dbReference>
<dbReference type="EMBL" id="CP118157">
    <property type="protein sequence ID" value="WOF22348.1"/>
    <property type="molecule type" value="Genomic_DNA"/>
</dbReference>
<evidence type="ECO:0000313" key="7">
    <source>
        <dbReference type="Proteomes" id="UP001305498"/>
    </source>
</evidence>
<dbReference type="Pfam" id="PF00005">
    <property type="entry name" value="ABC_tran"/>
    <property type="match status" value="2"/>
</dbReference>
<feature type="domain" description="ABC transporter" evidence="5">
    <location>
        <begin position="274"/>
        <end position="513"/>
    </location>
</feature>
<dbReference type="PROSITE" id="PS50893">
    <property type="entry name" value="ABC_TRANSPORTER_2"/>
    <property type="match status" value="2"/>
</dbReference>
<evidence type="ECO:0000256" key="3">
    <source>
        <dbReference type="ARBA" id="ARBA00022741"/>
    </source>
</evidence>
<reference evidence="6 7" key="1">
    <citation type="submission" date="2023-02" db="EMBL/GenBank/DDBJ databases">
        <title>Microbacterium betulae sp. nov., isolated from birch wood.</title>
        <authorList>
            <person name="Pasciak M."/>
            <person name="Pawlik K.J."/>
            <person name="Martynowski D."/>
            <person name="Laczmanski L."/>
            <person name="Ciekot J."/>
            <person name="Szponar B."/>
            <person name="Wojcik-Fatla A."/>
            <person name="Mackiewicz B."/>
            <person name="Farian E."/>
            <person name="Cholewa G."/>
            <person name="Cholewa A."/>
            <person name="Dutkiewicz J."/>
        </authorList>
    </citation>
    <scope>NUCLEOTIDE SEQUENCE [LARGE SCALE GENOMIC DNA]</scope>
    <source>
        <strain evidence="6 7">AB</strain>
    </source>
</reference>
<dbReference type="Gene3D" id="3.40.50.300">
    <property type="entry name" value="P-loop containing nucleotide triphosphate hydrolases"/>
    <property type="match status" value="2"/>
</dbReference>
<dbReference type="GO" id="GO:0016887">
    <property type="term" value="F:ATP hydrolysis activity"/>
    <property type="evidence" value="ECO:0007669"/>
    <property type="project" value="InterPro"/>
</dbReference>